<dbReference type="PANTHER" id="PTHR48111:SF40">
    <property type="entry name" value="PHOSPHATE REGULON TRANSCRIPTIONAL REGULATORY PROTEIN PHOB"/>
    <property type="match status" value="1"/>
</dbReference>
<dbReference type="GO" id="GO:0000156">
    <property type="term" value="F:phosphorelay response regulator activity"/>
    <property type="evidence" value="ECO:0007669"/>
    <property type="project" value="TreeGrafter"/>
</dbReference>
<proteinExistence type="predicted"/>
<dbReference type="InterPro" id="IPR011006">
    <property type="entry name" value="CheY-like_superfamily"/>
</dbReference>
<dbReference type="InterPro" id="IPR001867">
    <property type="entry name" value="OmpR/PhoB-type_DNA-bd"/>
</dbReference>
<dbReference type="Gene3D" id="1.10.10.10">
    <property type="entry name" value="Winged helix-like DNA-binding domain superfamily/Winged helix DNA-binding domain"/>
    <property type="match status" value="1"/>
</dbReference>
<dbReference type="InterPro" id="IPR036388">
    <property type="entry name" value="WH-like_DNA-bd_sf"/>
</dbReference>
<dbReference type="CDD" id="cd17574">
    <property type="entry name" value="REC_OmpR"/>
    <property type="match status" value="1"/>
</dbReference>
<evidence type="ECO:0000256" key="2">
    <source>
        <dbReference type="ARBA" id="ARBA00023012"/>
    </source>
</evidence>
<feature type="DNA-binding region" description="OmpR/PhoB-type" evidence="5">
    <location>
        <begin position="135"/>
        <end position="232"/>
    </location>
</feature>
<name>A0A4U1CT25_9SPHI</name>
<evidence type="ECO:0000259" key="6">
    <source>
        <dbReference type="PROSITE" id="PS50110"/>
    </source>
</evidence>
<dbReference type="InterPro" id="IPR016032">
    <property type="entry name" value="Sig_transdc_resp-reg_C-effctor"/>
</dbReference>
<evidence type="ECO:0000313" key="9">
    <source>
        <dbReference type="Proteomes" id="UP000307244"/>
    </source>
</evidence>
<dbReference type="GO" id="GO:0032993">
    <property type="term" value="C:protein-DNA complex"/>
    <property type="evidence" value="ECO:0007669"/>
    <property type="project" value="TreeGrafter"/>
</dbReference>
<dbReference type="GO" id="GO:0000976">
    <property type="term" value="F:transcription cis-regulatory region binding"/>
    <property type="evidence" value="ECO:0007669"/>
    <property type="project" value="TreeGrafter"/>
</dbReference>
<keyword evidence="1 4" id="KW-0597">Phosphoprotein</keyword>
<sequence length="232" mass="26802">MKQEPKILLVEDEITLGLIIKDSLETRGFKVIHVTDGNLAYAAYTNEKPNLIVLDVMLPAVNGFTVAEKIRLENKHTPILFLTARTMPHDVLNGYMAGGNDYLKKPFDMEELIVRIKVLLNQNRLLENEQSDKNSGVVDIGKYTYDMMRGFLVYQSVTKQLTGRESEVLKILFQNRNRLLARKEFLLQVWGDDDFFSSRSLDVFITKLRRHFKHDPAIQIINHRGFGYKLIC</sequence>
<protein>
    <submittedName>
        <fullName evidence="8">Response regulator transcription factor</fullName>
    </submittedName>
</protein>
<evidence type="ECO:0000313" key="8">
    <source>
        <dbReference type="EMBL" id="TKC08888.1"/>
    </source>
</evidence>
<evidence type="ECO:0000256" key="3">
    <source>
        <dbReference type="ARBA" id="ARBA00023125"/>
    </source>
</evidence>
<accession>A0A4U1CT25</accession>
<dbReference type="PROSITE" id="PS51755">
    <property type="entry name" value="OMPR_PHOB"/>
    <property type="match status" value="1"/>
</dbReference>
<dbReference type="GO" id="GO:0005829">
    <property type="term" value="C:cytosol"/>
    <property type="evidence" value="ECO:0007669"/>
    <property type="project" value="TreeGrafter"/>
</dbReference>
<dbReference type="SUPFAM" id="SSF46894">
    <property type="entry name" value="C-terminal effector domain of the bipartite response regulators"/>
    <property type="match status" value="1"/>
</dbReference>
<keyword evidence="9" id="KW-1185">Reference proteome</keyword>
<dbReference type="Gene3D" id="3.40.50.2300">
    <property type="match status" value="1"/>
</dbReference>
<dbReference type="Pfam" id="PF00486">
    <property type="entry name" value="Trans_reg_C"/>
    <property type="match status" value="1"/>
</dbReference>
<evidence type="ECO:0000256" key="1">
    <source>
        <dbReference type="ARBA" id="ARBA00022553"/>
    </source>
</evidence>
<dbReference type="InterPro" id="IPR039420">
    <property type="entry name" value="WalR-like"/>
</dbReference>
<gene>
    <name evidence="8" type="ORF">FA047_01975</name>
</gene>
<dbReference type="PANTHER" id="PTHR48111">
    <property type="entry name" value="REGULATOR OF RPOS"/>
    <property type="match status" value="1"/>
</dbReference>
<dbReference type="GO" id="GO:0006355">
    <property type="term" value="P:regulation of DNA-templated transcription"/>
    <property type="evidence" value="ECO:0007669"/>
    <property type="project" value="InterPro"/>
</dbReference>
<dbReference type="EMBL" id="SWBQ01000001">
    <property type="protein sequence ID" value="TKC08888.1"/>
    <property type="molecule type" value="Genomic_DNA"/>
</dbReference>
<dbReference type="SUPFAM" id="SSF52172">
    <property type="entry name" value="CheY-like"/>
    <property type="match status" value="1"/>
</dbReference>
<keyword evidence="3 5" id="KW-0238">DNA-binding</keyword>
<dbReference type="Pfam" id="PF00072">
    <property type="entry name" value="Response_reg"/>
    <property type="match status" value="1"/>
</dbReference>
<dbReference type="AlphaFoldDB" id="A0A4U1CT25"/>
<dbReference type="RefSeq" id="WP_136834307.1">
    <property type="nucleotide sequence ID" value="NZ_SWBQ01000001.1"/>
</dbReference>
<dbReference type="SMART" id="SM00448">
    <property type="entry name" value="REC"/>
    <property type="match status" value="1"/>
</dbReference>
<dbReference type="SMART" id="SM00862">
    <property type="entry name" value="Trans_reg_C"/>
    <property type="match status" value="1"/>
</dbReference>
<feature type="modified residue" description="4-aspartylphosphate" evidence="4">
    <location>
        <position position="55"/>
    </location>
</feature>
<reference evidence="8 9" key="1">
    <citation type="submission" date="2019-04" db="EMBL/GenBank/DDBJ databases">
        <title>Pedobacter sp. RP-3-15 sp. nov., isolated from Arctic soil.</title>
        <authorList>
            <person name="Dahal R.H."/>
            <person name="Kim D.-U."/>
        </authorList>
    </citation>
    <scope>NUCLEOTIDE SEQUENCE [LARGE SCALE GENOMIC DNA]</scope>
    <source>
        <strain evidence="8 9">RP-3-15</strain>
    </source>
</reference>
<organism evidence="8 9">
    <name type="scientific">Pedobacter frigoris</name>
    <dbReference type="NCBI Taxonomy" id="2571272"/>
    <lineage>
        <taxon>Bacteria</taxon>
        <taxon>Pseudomonadati</taxon>
        <taxon>Bacteroidota</taxon>
        <taxon>Sphingobacteriia</taxon>
        <taxon>Sphingobacteriales</taxon>
        <taxon>Sphingobacteriaceae</taxon>
        <taxon>Pedobacter</taxon>
    </lineage>
</organism>
<dbReference type="OrthoDB" id="9790442at2"/>
<feature type="domain" description="OmpR/PhoB-type" evidence="7">
    <location>
        <begin position="135"/>
        <end position="232"/>
    </location>
</feature>
<evidence type="ECO:0000259" key="7">
    <source>
        <dbReference type="PROSITE" id="PS51755"/>
    </source>
</evidence>
<evidence type="ECO:0000256" key="4">
    <source>
        <dbReference type="PROSITE-ProRule" id="PRU00169"/>
    </source>
</evidence>
<dbReference type="PROSITE" id="PS50110">
    <property type="entry name" value="RESPONSE_REGULATORY"/>
    <property type="match status" value="1"/>
</dbReference>
<keyword evidence="2" id="KW-0902">Two-component regulatory system</keyword>
<dbReference type="CDD" id="cd00383">
    <property type="entry name" value="trans_reg_C"/>
    <property type="match status" value="1"/>
</dbReference>
<feature type="domain" description="Response regulatory" evidence="6">
    <location>
        <begin position="6"/>
        <end position="120"/>
    </location>
</feature>
<dbReference type="InterPro" id="IPR001789">
    <property type="entry name" value="Sig_transdc_resp-reg_receiver"/>
</dbReference>
<dbReference type="Proteomes" id="UP000307244">
    <property type="component" value="Unassembled WGS sequence"/>
</dbReference>
<evidence type="ECO:0000256" key="5">
    <source>
        <dbReference type="PROSITE-ProRule" id="PRU01091"/>
    </source>
</evidence>
<comment type="caution">
    <text evidence="8">The sequence shown here is derived from an EMBL/GenBank/DDBJ whole genome shotgun (WGS) entry which is preliminary data.</text>
</comment>